<keyword evidence="1" id="KW-0460">Magnesium</keyword>
<accession>A0A402BDG5</accession>
<keyword evidence="1" id="KW-0479">Metal-binding</keyword>
<keyword evidence="3" id="KW-1185">Reference proteome</keyword>
<dbReference type="Pfam" id="PF03747">
    <property type="entry name" value="ADP_ribosyl_GH"/>
    <property type="match status" value="1"/>
</dbReference>
<feature type="binding site" evidence="1">
    <location>
        <position position="266"/>
    </location>
    <ligand>
        <name>Mg(2+)</name>
        <dbReference type="ChEBI" id="CHEBI:18420"/>
        <label>1</label>
    </ligand>
</feature>
<dbReference type="RefSeq" id="WP_126629633.1">
    <property type="nucleotide sequence ID" value="NZ_BIFT01000002.1"/>
</dbReference>
<dbReference type="SUPFAM" id="SSF101478">
    <property type="entry name" value="ADP-ribosylglycohydrolase"/>
    <property type="match status" value="1"/>
</dbReference>
<dbReference type="EMBL" id="BIFT01000002">
    <property type="protein sequence ID" value="GCE29356.1"/>
    <property type="molecule type" value="Genomic_DNA"/>
</dbReference>
<sequence>MLSSTTNDIQTTEQRWYRKIYAGWLGKSIGGTLGMPYERDMRLLNVSGYDHAISLPAANDDLDLQLVNLHALEQYGPRLQALQLGREWLEHVFFPFDEYGYALANLRRGLTPPLAGWFNNPFIDCMGASIRSELWAMLTPGRPDIATYYAWQDALVDHAGGEGMYGEMFFAAIESQAFVESDREQLISCGLHYIPEHCRVAQAVRHVIACHARGMSWQEARTSILKHFGHKNFTDAPQNIAFTILGWLYGTNFEHAILTAINCGYDTDCTGATLGAILGIMMGDSAIPEHLSHPIGNQVVLSEPIRFLHAPRTLEELTERTLNVAHEVQAFWQNHTCADTLQALLPTTSTDFQPFVTRPQQSENSLTEDSIAVSVVFQDQQPAIGRSQTKILITTLTNRRDHVWRGTLQLDVPEGWSSEEKIEVALPALSTQTYSLPVTSNNVIKPAYAVMLRLQPEYTGVLWNTLTFPLALVPAKNWVFTTQDPNMRVPSLVAGDNLVVPSQLQAYEGVIQASTILDNPYDRMVRFIVVAPMPIEVQIDGKSIFTSLASESALPTFHRPEEGSYCECFVRAGQHDLTLVFTHNQHQADAPIMILPIIGSDVEEPGPYYYLTDMLFI</sequence>
<evidence type="ECO:0000313" key="2">
    <source>
        <dbReference type="EMBL" id="GCE29356.1"/>
    </source>
</evidence>
<dbReference type="Proteomes" id="UP000287171">
    <property type="component" value="Unassembled WGS sequence"/>
</dbReference>
<name>A0A402BDG5_9CHLR</name>
<dbReference type="InterPro" id="IPR036705">
    <property type="entry name" value="Ribosyl_crysJ1_sf"/>
</dbReference>
<comment type="caution">
    <text evidence="2">The sequence shown here is derived from an EMBL/GenBank/DDBJ whole genome shotgun (WGS) entry which is preliminary data.</text>
</comment>
<dbReference type="InterPro" id="IPR005502">
    <property type="entry name" value="Ribosyl_crysJ1"/>
</dbReference>
<evidence type="ECO:0000313" key="3">
    <source>
        <dbReference type="Proteomes" id="UP000287171"/>
    </source>
</evidence>
<comment type="cofactor">
    <cofactor evidence="1">
        <name>Mg(2+)</name>
        <dbReference type="ChEBI" id="CHEBI:18420"/>
    </cofactor>
    <text evidence="1">Binds 2 magnesium ions per subunit.</text>
</comment>
<dbReference type="OrthoDB" id="9761704at2"/>
<dbReference type="AlphaFoldDB" id="A0A402BDG5"/>
<evidence type="ECO:0008006" key="4">
    <source>
        <dbReference type="Google" id="ProtNLM"/>
    </source>
</evidence>
<dbReference type="Gene3D" id="1.10.4080.10">
    <property type="entry name" value="ADP-ribosylation/Crystallin J1"/>
    <property type="match status" value="1"/>
</dbReference>
<feature type="binding site" evidence="1">
    <location>
        <position position="268"/>
    </location>
    <ligand>
        <name>Mg(2+)</name>
        <dbReference type="ChEBI" id="CHEBI:18420"/>
        <label>1</label>
    </ligand>
</feature>
<protein>
    <recommendedName>
        <fullName evidence="4">ADP-ribosylglycohydrolase</fullName>
    </recommendedName>
</protein>
<reference evidence="3" key="1">
    <citation type="submission" date="2018-12" db="EMBL/GenBank/DDBJ databases">
        <title>Tengunoibacter tsumagoiensis gen. nov., sp. nov., Dictyobacter kobayashii sp. nov., D. alpinus sp. nov., and D. joshuensis sp. nov. and description of Dictyobacteraceae fam. nov. within the order Ktedonobacterales isolated from Tengu-no-mugimeshi.</title>
        <authorList>
            <person name="Wang C.M."/>
            <person name="Zheng Y."/>
            <person name="Sakai Y."/>
            <person name="Toyoda A."/>
            <person name="Minakuchi Y."/>
            <person name="Abe K."/>
            <person name="Yokota A."/>
            <person name="Yabe S."/>
        </authorList>
    </citation>
    <scope>NUCLEOTIDE SEQUENCE [LARGE SCALE GENOMIC DNA]</scope>
    <source>
        <strain evidence="3">Uno16</strain>
    </source>
</reference>
<organism evidence="2 3">
    <name type="scientific">Dictyobacter alpinus</name>
    <dbReference type="NCBI Taxonomy" id="2014873"/>
    <lineage>
        <taxon>Bacteria</taxon>
        <taxon>Bacillati</taxon>
        <taxon>Chloroflexota</taxon>
        <taxon>Ktedonobacteria</taxon>
        <taxon>Ktedonobacterales</taxon>
        <taxon>Dictyobacteraceae</taxon>
        <taxon>Dictyobacter</taxon>
    </lineage>
</organism>
<gene>
    <name evidence="2" type="ORF">KDA_48400</name>
</gene>
<proteinExistence type="predicted"/>
<evidence type="ECO:0000256" key="1">
    <source>
        <dbReference type="PIRSR" id="PIRSR605502-1"/>
    </source>
</evidence>
<dbReference type="GO" id="GO:0046872">
    <property type="term" value="F:metal ion binding"/>
    <property type="evidence" value="ECO:0007669"/>
    <property type="project" value="UniProtKB-KW"/>
</dbReference>